<evidence type="ECO:0000256" key="7">
    <source>
        <dbReference type="ARBA" id="ARBA00023157"/>
    </source>
</evidence>
<name>A0AAE0Z3V8_9GAST</name>
<sequence>MQILASAVVVALGLGLATAATVQGPCPSVTSQSTLDADRYVGKWYELKRFPNRNQGMLSCTSALYTLEPDNTVTVMNQGYFPNGTKDSIEGTAQVVDVSKPAELSVDFGFGWPADKPNYFIRQTDYDTYSVVFSCMEFSNVHVEYAWILTRERNADIDVDALEQDLADAGPCPTVTSQSTLDVDRYVGKWYELKQFPNLNQLDLSCTSALYILAADRTVTVKNQGYFNGTKDSFEGTAQVVDVSKPAELSVNFGFVWSTDEPNYVIRQTDYDTYSVVFSCTEVFNIHLEYAWILTRERNADIDVDALEQDLADAGIDVGNFETVDQDDCPDN</sequence>
<proteinExistence type="predicted"/>
<dbReference type="GO" id="GO:0005576">
    <property type="term" value="C:extracellular region"/>
    <property type="evidence" value="ECO:0007669"/>
    <property type="project" value="UniProtKB-SubCell"/>
</dbReference>
<keyword evidence="8" id="KW-0325">Glycoprotein</keyword>
<dbReference type="InterPro" id="IPR012674">
    <property type="entry name" value="Calycin"/>
</dbReference>
<evidence type="ECO:0000259" key="10">
    <source>
        <dbReference type="Pfam" id="PF08212"/>
    </source>
</evidence>
<evidence type="ECO:0000256" key="4">
    <source>
        <dbReference type="ARBA" id="ARBA00022525"/>
    </source>
</evidence>
<dbReference type="GO" id="GO:0005737">
    <property type="term" value="C:cytoplasm"/>
    <property type="evidence" value="ECO:0007669"/>
    <property type="project" value="TreeGrafter"/>
</dbReference>
<evidence type="ECO:0000256" key="1">
    <source>
        <dbReference type="ARBA" id="ARBA00004613"/>
    </source>
</evidence>
<keyword evidence="5 9" id="KW-0732">Signal</keyword>
<keyword evidence="12" id="KW-1185">Reference proteome</keyword>
<dbReference type="EMBL" id="JAWDGP010004725">
    <property type="protein sequence ID" value="KAK3762303.1"/>
    <property type="molecule type" value="Genomic_DNA"/>
</dbReference>
<feature type="domain" description="Lipocalin/cytosolic fatty-acid binding" evidence="10">
    <location>
        <begin position="181"/>
        <end position="326"/>
    </location>
</feature>
<accession>A0AAE0Z3V8</accession>
<dbReference type="GO" id="GO:0000302">
    <property type="term" value="P:response to reactive oxygen species"/>
    <property type="evidence" value="ECO:0007669"/>
    <property type="project" value="TreeGrafter"/>
</dbReference>
<organism evidence="11 12">
    <name type="scientific">Elysia crispata</name>
    <name type="common">lettuce slug</name>
    <dbReference type="NCBI Taxonomy" id="231223"/>
    <lineage>
        <taxon>Eukaryota</taxon>
        <taxon>Metazoa</taxon>
        <taxon>Spiralia</taxon>
        <taxon>Lophotrochozoa</taxon>
        <taxon>Mollusca</taxon>
        <taxon>Gastropoda</taxon>
        <taxon>Heterobranchia</taxon>
        <taxon>Euthyneura</taxon>
        <taxon>Panpulmonata</taxon>
        <taxon>Sacoglossa</taxon>
        <taxon>Placobranchoidea</taxon>
        <taxon>Plakobranchidae</taxon>
        <taxon>Elysia</taxon>
    </lineage>
</organism>
<comment type="caution">
    <text evidence="11">The sequence shown here is derived from an EMBL/GenBank/DDBJ whole genome shotgun (WGS) entry which is preliminary data.</text>
</comment>
<keyword evidence="4" id="KW-0964">Secreted</keyword>
<keyword evidence="6" id="KW-0446">Lipid-binding</keyword>
<evidence type="ECO:0000256" key="6">
    <source>
        <dbReference type="ARBA" id="ARBA00023121"/>
    </source>
</evidence>
<evidence type="ECO:0000256" key="5">
    <source>
        <dbReference type="ARBA" id="ARBA00022729"/>
    </source>
</evidence>
<gene>
    <name evidence="11" type="ORF">RRG08_006047</name>
</gene>
<dbReference type="InterPro" id="IPR003057">
    <property type="entry name" value="Invtbrt_color"/>
</dbReference>
<evidence type="ECO:0000313" key="12">
    <source>
        <dbReference type="Proteomes" id="UP001283361"/>
    </source>
</evidence>
<feature type="chain" id="PRO_5041980511" description="Apolipoprotein D" evidence="9">
    <location>
        <begin position="20"/>
        <end position="332"/>
    </location>
</feature>
<dbReference type="PROSITE" id="PS00213">
    <property type="entry name" value="LIPOCALIN"/>
    <property type="match status" value="1"/>
</dbReference>
<dbReference type="Proteomes" id="UP001283361">
    <property type="component" value="Unassembled WGS sequence"/>
</dbReference>
<protein>
    <recommendedName>
        <fullName evidence="2">Apolipoprotein D</fullName>
    </recommendedName>
</protein>
<dbReference type="SUPFAM" id="SSF50814">
    <property type="entry name" value="Lipocalins"/>
    <property type="match status" value="2"/>
</dbReference>
<dbReference type="PRINTS" id="PR01273">
    <property type="entry name" value="INVTBRTCOLOR"/>
</dbReference>
<dbReference type="InterPro" id="IPR022272">
    <property type="entry name" value="Lipocalin_CS"/>
</dbReference>
<evidence type="ECO:0000256" key="8">
    <source>
        <dbReference type="ARBA" id="ARBA00023180"/>
    </source>
</evidence>
<evidence type="ECO:0000256" key="9">
    <source>
        <dbReference type="SAM" id="SignalP"/>
    </source>
</evidence>
<dbReference type="Pfam" id="PF08212">
    <property type="entry name" value="Lipocalin_2"/>
    <property type="match status" value="2"/>
</dbReference>
<dbReference type="PANTHER" id="PTHR10612:SF34">
    <property type="entry name" value="APOLIPOPROTEIN D"/>
    <property type="match status" value="1"/>
</dbReference>
<keyword evidence="3" id="KW-0813">Transport</keyword>
<reference evidence="11" key="1">
    <citation type="journal article" date="2023" name="G3 (Bethesda)">
        <title>A reference genome for the long-term kleptoplast-retaining sea slug Elysia crispata morphotype clarki.</title>
        <authorList>
            <person name="Eastman K.E."/>
            <person name="Pendleton A.L."/>
            <person name="Shaikh M.A."/>
            <person name="Suttiyut T."/>
            <person name="Ogas R."/>
            <person name="Tomko P."/>
            <person name="Gavelis G."/>
            <person name="Widhalm J.R."/>
            <person name="Wisecaver J.H."/>
        </authorList>
    </citation>
    <scope>NUCLEOTIDE SEQUENCE</scope>
    <source>
        <strain evidence="11">ECLA1</strain>
    </source>
</reference>
<dbReference type="InterPro" id="IPR000566">
    <property type="entry name" value="Lipocln_cytosolic_FA-bd_dom"/>
</dbReference>
<feature type="signal peptide" evidence="9">
    <location>
        <begin position="1"/>
        <end position="19"/>
    </location>
</feature>
<comment type="subcellular location">
    <subcellularLocation>
        <location evidence="1">Secreted</location>
    </subcellularLocation>
</comment>
<evidence type="ECO:0000256" key="2">
    <source>
        <dbReference type="ARBA" id="ARBA00019890"/>
    </source>
</evidence>
<dbReference type="GO" id="GO:0031409">
    <property type="term" value="F:pigment binding"/>
    <property type="evidence" value="ECO:0007669"/>
    <property type="project" value="InterPro"/>
</dbReference>
<evidence type="ECO:0000256" key="3">
    <source>
        <dbReference type="ARBA" id="ARBA00022448"/>
    </source>
</evidence>
<dbReference type="PANTHER" id="PTHR10612">
    <property type="entry name" value="APOLIPOPROTEIN D"/>
    <property type="match status" value="1"/>
</dbReference>
<keyword evidence="7" id="KW-1015">Disulfide bond</keyword>
<feature type="domain" description="Lipocalin/cytosolic fatty-acid binding" evidence="10">
    <location>
        <begin position="35"/>
        <end position="154"/>
    </location>
</feature>
<dbReference type="GO" id="GO:0008289">
    <property type="term" value="F:lipid binding"/>
    <property type="evidence" value="ECO:0007669"/>
    <property type="project" value="UniProtKB-KW"/>
</dbReference>
<dbReference type="FunFam" id="2.40.128.20:FF:000003">
    <property type="entry name" value="Apolipoprotein D"/>
    <property type="match status" value="1"/>
</dbReference>
<dbReference type="GO" id="GO:0006629">
    <property type="term" value="P:lipid metabolic process"/>
    <property type="evidence" value="ECO:0007669"/>
    <property type="project" value="TreeGrafter"/>
</dbReference>
<dbReference type="AlphaFoldDB" id="A0AAE0Z3V8"/>
<dbReference type="Gene3D" id="2.40.128.20">
    <property type="match status" value="2"/>
</dbReference>
<evidence type="ECO:0000313" key="11">
    <source>
        <dbReference type="EMBL" id="KAK3762303.1"/>
    </source>
</evidence>